<dbReference type="Gene3D" id="3.90.550.20">
    <property type="match status" value="1"/>
</dbReference>
<name>A0ABP0L1U5_9DINO</name>
<organism evidence="2 3">
    <name type="scientific">Durusdinium trenchii</name>
    <dbReference type="NCBI Taxonomy" id="1381693"/>
    <lineage>
        <taxon>Eukaryota</taxon>
        <taxon>Sar</taxon>
        <taxon>Alveolata</taxon>
        <taxon>Dinophyceae</taxon>
        <taxon>Suessiales</taxon>
        <taxon>Symbiodiniaceae</taxon>
        <taxon>Durusdinium</taxon>
    </lineage>
</organism>
<accession>A0ABP0L1U5</accession>
<dbReference type="Proteomes" id="UP001642484">
    <property type="component" value="Unassembled WGS sequence"/>
</dbReference>
<feature type="compositionally biased region" description="Pro residues" evidence="1">
    <location>
        <begin position="35"/>
        <end position="52"/>
    </location>
</feature>
<evidence type="ECO:0000313" key="2">
    <source>
        <dbReference type="EMBL" id="CAK9032184.1"/>
    </source>
</evidence>
<comment type="caution">
    <text evidence="2">The sequence shown here is derived from an EMBL/GenBank/DDBJ whole genome shotgun (WGS) entry which is preliminary data.</text>
</comment>
<evidence type="ECO:0000256" key="1">
    <source>
        <dbReference type="SAM" id="MobiDB-lite"/>
    </source>
</evidence>
<protein>
    <submittedName>
        <fullName evidence="2">Uncharacterized protein</fullName>
    </submittedName>
</protein>
<proteinExistence type="predicted"/>
<dbReference type="SUPFAM" id="SSF53448">
    <property type="entry name" value="Nucleotide-diphospho-sugar transferases"/>
    <property type="match status" value="1"/>
</dbReference>
<dbReference type="Pfam" id="PF04488">
    <property type="entry name" value="Gly_transf_sug"/>
    <property type="match status" value="1"/>
</dbReference>
<keyword evidence="3" id="KW-1185">Reference proteome</keyword>
<dbReference type="InterPro" id="IPR029044">
    <property type="entry name" value="Nucleotide-diphossugar_trans"/>
</dbReference>
<dbReference type="InterPro" id="IPR007577">
    <property type="entry name" value="GlycoTrfase_DXD_sugar-bd_CS"/>
</dbReference>
<evidence type="ECO:0000313" key="3">
    <source>
        <dbReference type="Proteomes" id="UP001642484"/>
    </source>
</evidence>
<gene>
    <name evidence="2" type="ORF">CCMP2556_LOCUS18584</name>
</gene>
<feature type="region of interest" description="Disordered" evidence="1">
    <location>
        <begin position="1"/>
        <end position="52"/>
    </location>
</feature>
<dbReference type="EMBL" id="CAXAMN010010602">
    <property type="protein sequence ID" value="CAK9032184.1"/>
    <property type="molecule type" value="Genomic_DNA"/>
</dbReference>
<sequence>MSRKKLAPFPPIPPKDAPGDTSHATEVPQTGPSPAARPPSLIPAPAPAPAPASVPVRVPVPVPVPVPMRPLQPKPVPALLPEEACLLDHRPLPEPVVYGPDGVWMEVSFLNQNRKQSSYRTTAKCPAKQWKSDLIGRPILESTETLLTRAKLVGHPRNGMLNPQGDFAVPKRCSHPVPKILHFIWLCSPLTDGRADHVRGFAKNNPDFQIFYWTDSEIPASARSILETARNTLPIEVKDAYSEAQSFQSWEMIQYLDKFHNDNKNPGICAVKSHFFRLEAPLKYGGIYIDMDHVSSRGFDEVGGELWRWPFVTHKVCGANIGNHIFSGDKGSWFLDFAVKVIIERCTKLSSCNVLEGTGPPPFSMSALRYNASDIAFIGLQFMADTGLAVHKNEHSWR</sequence>
<reference evidence="2 3" key="1">
    <citation type="submission" date="2024-02" db="EMBL/GenBank/DDBJ databases">
        <authorList>
            <person name="Chen Y."/>
            <person name="Shah S."/>
            <person name="Dougan E. K."/>
            <person name="Thang M."/>
            <person name="Chan C."/>
        </authorList>
    </citation>
    <scope>NUCLEOTIDE SEQUENCE [LARGE SCALE GENOMIC DNA]</scope>
</reference>